<keyword evidence="2" id="KW-1185">Reference proteome</keyword>
<organism evidence="1 2">
    <name type="scientific">Entomophthora muscae</name>
    <dbReference type="NCBI Taxonomy" id="34485"/>
    <lineage>
        <taxon>Eukaryota</taxon>
        <taxon>Fungi</taxon>
        <taxon>Fungi incertae sedis</taxon>
        <taxon>Zoopagomycota</taxon>
        <taxon>Entomophthoromycotina</taxon>
        <taxon>Entomophthoromycetes</taxon>
        <taxon>Entomophthorales</taxon>
        <taxon>Entomophthoraceae</taxon>
        <taxon>Entomophthora</taxon>
    </lineage>
</organism>
<accession>A0ACC2UJF7</accession>
<dbReference type="EMBL" id="QTSX02000438">
    <property type="protein sequence ID" value="KAJ9086973.1"/>
    <property type="molecule type" value="Genomic_DNA"/>
</dbReference>
<evidence type="ECO:0000313" key="1">
    <source>
        <dbReference type="EMBL" id="KAJ9086973.1"/>
    </source>
</evidence>
<evidence type="ECO:0000313" key="2">
    <source>
        <dbReference type="Proteomes" id="UP001165960"/>
    </source>
</evidence>
<sequence length="370" mass="41341">MEWCMIADLNIHRALRNKTSREMSGFALLNDSCMSPMEARQLKADIKRWKVDSNVKLHLSMKNPHFQAGSMLRGNVQVETRSSAIQLKGVRITLMGSEETVGRFLPNRKAFMLQQGAVLEHDDVINSNFKHGAITPITTFDFELELSKDLPSTFLHPWAALRYVLFCEATFCHLRNPGKPITTCAQREVLILETIAPATLAPWLTTCILGELNYQPSLFGLGTDGLIQVVVKLAKKAWLAGSPLVVGFVGTNMSGKRISSIRLRLCRRVMIFDESHSLAPIHQTRSTVSHATFKDQATLQGFEHSDFDLSLLLEIPPHYRTIQNAHSLSVTYSLRVSLSTRFGTTMKLDLPLLILHPASATQTPARLNPV</sequence>
<name>A0ACC2UJF7_9FUNG</name>
<dbReference type="Proteomes" id="UP001165960">
    <property type="component" value="Unassembled WGS sequence"/>
</dbReference>
<protein>
    <submittedName>
        <fullName evidence="1">Uncharacterized protein</fullName>
    </submittedName>
</protein>
<reference evidence="1" key="1">
    <citation type="submission" date="2022-04" db="EMBL/GenBank/DDBJ databases">
        <title>Genome of the entomopathogenic fungus Entomophthora muscae.</title>
        <authorList>
            <person name="Elya C."/>
            <person name="Lovett B.R."/>
            <person name="Lee E."/>
            <person name="Macias A.M."/>
            <person name="Hajek A.E."/>
            <person name="De Bivort B.L."/>
            <person name="Kasson M.T."/>
            <person name="De Fine Licht H.H."/>
            <person name="Stajich J.E."/>
        </authorList>
    </citation>
    <scope>NUCLEOTIDE SEQUENCE</scope>
    <source>
        <strain evidence="1">Berkeley</strain>
    </source>
</reference>
<proteinExistence type="predicted"/>
<comment type="caution">
    <text evidence="1">The sequence shown here is derived from an EMBL/GenBank/DDBJ whole genome shotgun (WGS) entry which is preliminary data.</text>
</comment>
<gene>
    <name evidence="1" type="ORF">DSO57_1037961</name>
</gene>